<dbReference type="SUPFAM" id="SSF48403">
    <property type="entry name" value="Ankyrin repeat"/>
    <property type="match status" value="1"/>
</dbReference>
<dbReference type="SUPFAM" id="SSF49354">
    <property type="entry name" value="PapD-like"/>
    <property type="match status" value="1"/>
</dbReference>
<protein>
    <submittedName>
        <fullName evidence="6">Ankyrin-3-like</fullName>
    </submittedName>
</protein>
<dbReference type="STRING" id="4432.A0A1U7ZU20"/>
<evidence type="ECO:0000259" key="4">
    <source>
        <dbReference type="PROSITE" id="PS50202"/>
    </source>
</evidence>
<dbReference type="PROSITE" id="PS50297">
    <property type="entry name" value="ANK_REP_REGION"/>
    <property type="match status" value="4"/>
</dbReference>
<dbReference type="Pfam" id="PF00023">
    <property type="entry name" value="Ank"/>
    <property type="match status" value="1"/>
</dbReference>
<feature type="repeat" description="ANK" evidence="3">
    <location>
        <begin position="286"/>
        <end position="318"/>
    </location>
</feature>
<dbReference type="PANTHER" id="PTHR24198">
    <property type="entry name" value="ANKYRIN REPEAT AND PROTEIN KINASE DOMAIN-CONTAINING PROTEIN"/>
    <property type="match status" value="1"/>
</dbReference>
<organism evidence="5 6">
    <name type="scientific">Nelumbo nucifera</name>
    <name type="common">Sacred lotus</name>
    <dbReference type="NCBI Taxonomy" id="4432"/>
    <lineage>
        <taxon>Eukaryota</taxon>
        <taxon>Viridiplantae</taxon>
        <taxon>Streptophyta</taxon>
        <taxon>Embryophyta</taxon>
        <taxon>Tracheophyta</taxon>
        <taxon>Spermatophyta</taxon>
        <taxon>Magnoliopsida</taxon>
        <taxon>Proteales</taxon>
        <taxon>Nelumbonaceae</taxon>
        <taxon>Nelumbo</taxon>
    </lineage>
</organism>
<dbReference type="KEGG" id="nnu:104597300"/>
<dbReference type="Gene3D" id="2.60.40.10">
    <property type="entry name" value="Immunoglobulins"/>
    <property type="match status" value="1"/>
</dbReference>
<keyword evidence="5" id="KW-1185">Reference proteome</keyword>
<evidence type="ECO:0000256" key="2">
    <source>
        <dbReference type="ARBA" id="ARBA00023043"/>
    </source>
</evidence>
<gene>
    <name evidence="6" type="primary">LOC104597300</name>
</gene>
<dbReference type="Pfam" id="PF12796">
    <property type="entry name" value="Ank_2"/>
    <property type="match status" value="2"/>
</dbReference>
<dbReference type="OMA" id="IDFALGC"/>
<dbReference type="PROSITE" id="PS50202">
    <property type="entry name" value="MSP"/>
    <property type="match status" value="1"/>
</dbReference>
<evidence type="ECO:0000256" key="1">
    <source>
        <dbReference type="ARBA" id="ARBA00022737"/>
    </source>
</evidence>
<dbReference type="GeneID" id="104597300"/>
<dbReference type="PRINTS" id="PR01415">
    <property type="entry name" value="ANKYRIN"/>
</dbReference>
<dbReference type="InterPro" id="IPR000535">
    <property type="entry name" value="MSP_dom"/>
</dbReference>
<dbReference type="OrthoDB" id="194358at2759"/>
<dbReference type="Proteomes" id="UP000189703">
    <property type="component" value="Unplaced"/>
</dbReference>
<proteinExistence type="predicted"/>
<keyword evidence="1" id="KW-0677">Repeat</keyword>
<sequence length="482" mass="52793">MERLVEVSEQEVRIEFVLGCKCRANVRLKSLSATTPIAFKVQTSSPHKFLVNPPSGLILPSSYATFQVILKPQTQLPSSFPRSPSDRFLIRTALAPDFSSNPSHPAQPDSINAWFSSRSHLSTYDLKLKVAYVGLFLLHRAVSAGDMDVVRNLIKRQKSVVADLSPRDTESLLQAATESCNSNHMIGLLVEAGLKTDVRVKLDNLNAEGESRWVSKGWTEIHVAAAFDRSEELPRLIEEMPKRGGSLDCRDREGRTPLHLAAGRGNIRCAEMLIEAGADKNARSHDGRTALYRAAANGDHQMVALLMKMGADLSIPTAVRGRCPLDVARDKGYKQVVEILERGEAVLTAARRGELMDLEWLLKKGANMKYHDQYGLTALHSAAIKGHKDVVQMLIEFGMDVDCQDTEGHTPLHLAVEGGSFETVEVLIDNGANVNAKSKRGATPHYMARAMGYDDISRLLVNRGAISSSLPSSSSSLSSTML</sequence>
<dbReference type="SMART" id="SM00248">
    <property type="entry name" value="ANK"/>
    <property type="match status" value="8"/>
</dbReference>
<reference evidence="6" key="1">
    <citation type="submission" date="2025-08" db="UniProtKB">
        <authorList>
            <consortium name="RefSeq"/>
        </authorList>
    </citation>
    <scope>IDENTIFICATION</scope>
</reference>
<feature type="repeat" description="ANK" evidence="3">
    <location>
        <begin position="407"/>
        <end position="439"/>
    </location>
</feature>
<dbReference type="InterPro" id="IPR002110">
    <property type="entry name" value="Ankyrin_rpt"/>
</dbReference>
<dbReference type="AlphaFoldDB" id="A0A1U7ZU20"/>
<evidence type="ECO:0000256" key="3">
    <source>
        <dbReference type="PROSITE-ProRule" id="PRU00023"/>
    </source>
</evidence>
<evidence type="ECO:0000313" key="5">
    <source>
        <dbReference type="Proteomes" id="UP000189703"/>
    </source>
</evidence>
<dbReference type="Pfam" id="PF00635">
    <property type="entry name" value="Motile_Sperm"/>
    <property type="match status" value="1"/>
</dbReference>
<dbReference type="RefSeq" id="XP_010257067.1">
    <property type="nucleotide sequence ID" value="XM_010258765.2"/>
</dbReference>
<dbReference type="PROSITE" id="PS50088">
    <property type="entry name" value="ANK_REPEAT"/>
    <property type="match status" value="4"/>
</dbReference>
<dbReference type="InterPro" id="IPR008962">
    <property type="entry name" value="PapD-like_sf"/>
</dbReference>
<dbReference type="PANTHER" id="PTHR24198:SF165">
    <property type="entry name" value="ANKYRIN REPEAT-CONTAINING PROTEIN-RELATED"/>
    <property type="match status" value="1"/>
</dbReference>
<dbReference type="InterPro" id="IPR013783">
    <property type="entry name" value="Ig-like_fold"/>
</dbReference>
<accession>A0A1U7ZU20</accession>
<dbReference type="Gene3D" id="1.25.40.20">
    <property type="entry name" value="Ankyrin repeat-containing domain"/>
    <property type="match status" value="3"/>
</dbReference>
<dbReference type="InterPro" id="IPR036770">
    <property type="entry name" value="Ankyrin_rpt-contain_sf"/>
</dbReference>
<feature type="repeat" description="ANK" evidence="3">
    <location>
        <begin position="374"/>
        <end position="406"/>
    </location>
</feature>
<feature type="repeat" description="ANK" evidence="3">
    <location>
        <begin position="253"/>
        <end position="285"/>
    </location>
</feature>
<dbReference type="InParanoid" id="A0A1U7ZU20"/>
<name>A0A1U7ZU20_NELNU</name>
<dbReference type="eggNOG" id="KOG4177">
    <property type="taxonomic scope" value="Eukaryota"/>
</dbReference>
<keyword evidence="2 3" id="KW-0040">ANK repeat</keyword>
<feature type="domain" description="MSP" evidence="4">
    <location>
        <begin position="2"/>
        <end position="133"/>
    </location>
</feature>
<evidence type="ECO:0000313" key="6">
    <source>
        <dbReference type="RefSeq" id="XP_010257067.1"/>
    </source>
</evidence>